<dbReference type="PROSITE" id="PS51278">
    <property type="entry name" value="GATASE_TYPE_2"/>
    <property type="match status" value="1"/>
</dbReference>
<keyword evidence="1 3" id="KW-0315">Glutamine amidotransferase</keyword>
<dbReference type="PANTHER" id="PTHR42824">
    <property type="entry name" value="GLUTAMINE AMIDOTRANSFERASE"/>
    <property type="match status" value="1"/>
</dbReference>
<dbReference type="CDD" id="cd01908">
    <property type="entry name" value="YafJ"/>
    <property type="match status" value="1"/>
</dbReference>
<dbReference type="SUPFAM" id="SSF56235">
    <property type="entry name" value="N-terminal nucleophile aminohydrolases (Ntn hydrolases)"/>
    <property type="match status" value="1"/>
</dbReference>
<protein>
    <submittedName>
        <fullName evidence="3">Class II glutamine amidotransferase</fullName>
    </submittedName>
</protein>
<feature type="domain" description="Glutamine amidotransferase type-2" evidence="2">
    <location>
        <begin position="2"/>
        <end position="280"/>
    </location>
</feature>
<dbReference type="Pfam" id="PF13230">
    <property type="entry name" value="GATase_4"/>
    <property type="match status" value="1"/>
</dbReference>
<dbReference type="Proteomes" id="UP000732619">
    <property type="component" value="Unassembled WGS sequence"/>
</dbReference>
<evidence type="ECO:0000313" key="4">
    <source>
        <dbReference type="Proteomes" id="UP000732619"/>
    </source>
</evidence>
<evidence type="ECO:0000313" key="3">
    <source>
        <dbReference type="EMBL" id="MBE6513442.1"/>
    </source>
</evidence>
<dbReference type="InterPro" id="IPR026869">
    <property type="entry name" value="EgtC-like"/>
</dbReference>
<evidence type="ECO:0000256" key="1">
    <source>
        <dbReference type="ARBA" id="ARBA00022962"/>
    </source>
</evidence>
<proteinExistence type="predicted"/>
<dbReference type="InterPro" id="IPR017932">
    <property type="entry name" value="GATase_2_dom"/>
</dbReference>
<dbReference type="EMBL" id="SUTG01000093">
    <property type="protein sequence ID" value="MBE6513442.1"/>
    <property type="molecule type" value="Genomic_DNA"/>
</dbReference>
<evidence type="ECO:0000259" key="2">
    <source>
        <dbReference type="PROSITE" id="PS51278"/>
    </source>
</evidence>
<dbReference type="Gene3D" id="3.60.20.10">
    <property type="entry name" value="Glutamine Phosphoribosylpyrophosphate, subunit 1, domain 1"/>
    <property type="match status" value="1"/>
</dbReference>
<dbReference type="InterPro" id="IPR029055">
    <property type="entry name" value="Ntn_hydrolases_N"/>
</dbReference>
<comment type="caution">
    <text evidence="3">The sequence shown here is derived from an EMBL/GenBank/DDBJ whole genome shotgun (WGS) entry which is preliminary data.</text>
</comment>
<sequence>MCELFGVSSKKYVEINEYLEKFYSHSEEHPHGWGLAIMDEYQSIIQKQPVKASQSEELKNLLSKPIAVKNAFAHIRLATMGYIDSFNCHPFTKIDNAGRTWTLIHNGTIFEYEDLKSYVSKQLGETDSERILLYIVDQINDLQDELERKLNPEECFKLLDNIITDLSEGNKLNVMIFNGEFMYIHTNYRNSLYYLKTEDTLFITTRPLNDENWRLIPFNRVIGIKDGELVFEGKKHNHEYLITEDQLNFIMEQLSPSLRESMKNNFGELYYAKEYRHNNQ</sequence>
<dbReference type="AlphaFoldDB" id="A0A8T3VQ39"/>
<organism evidence="3 4">
    <name type="scientific">Methanobrevibacter olleyae</name>
    <dbReference type="NCBI Taxonomy" id="294671"/>
    <lineage>
        <taxon>Archaea</taxon>
        <taxon>Methanobacteriati</taxon>
        <taxon>Methanobacteriota</taxon>
        <taxon>Methanomada group</taxon>
        <taxon>Methanobacteria</taxon>
        <taxon>Methanobacteriales</taxon>
        <taxon>Methanobacteriaceae</taxon>
        <taxon>Methanobrevibacter</taxon>
    </lineage>
</organism>
<reference evidence="3" key="1">
    <citation type="submission" date="2019-04" db="EMBL/GenBank/DDBJ databases">
        <title>Evolution of Biomass-Degrading Anaerobic Consortia Revealed by Metagenomics.</title>
        <authorList>
            <person name="Peng X."/>
        </authorList>
    </citation>
    <scope>NUCLEOTIDE SEQUENCE</scope>
    <source>
        <strain evidence="3">SIG14</strain>
    </source>
</reference>
<accession>A0A8T3VQ39</accession>
<name>A0A8T3VQ39_METOL</name>
<gene>
    <name evidence="3" type="ORF">E7Z75_09950</name>
</gene>
<dbReference type="PANTHER" id="PTHR42824:SF1">
    <property type="entry name" value="GLUTAMINE AMIDOTRANSFERASE YAFJ-RELATED"/>
    <property type="match status" value="1"/>
</dbReference>